<comment type="caution">
    <text evidence="2">The sequence shown here is derived from an EMBL/GenBank/DDBJ whole genome shotgun (WGS) entry which is preliminary data.</text>
</comment>
<evidence type="ECO:0000313" key="3">
    <source>
        <dbReference type="Proteomes" id="UP000037712"/>
    </source>
</evidence>
<dbReference type="SUPFAM" id="SSF56112">
    <property type="entry name" value="Protein kinase-like (PK-like)"/>
    <property type="match status" value="1"/>
</dbReference>
<dbReference type="InterPro" id="IPR002575">
    <property type="entry name" value="Aminoglycoside_PTrfase"/>
</dbReference>
<proteinExistence type="predicted"/>
<reference evidence="2 3" key="1">
    <citation type="journal article" date="2015" name="Genome Announc.">
        <title>Draft Genome Sequence of Rhodococcus rhodochrous Strain KG-21, a Soil Isolate from Oil Fields of Krishna-Godavari Basin, India.</title>
        <authorList>
            <person name="Dawar C."/>
            <person name="Aggarwal R.K."/>
        </authorList>
    </citation>
    <scope>NUCLEOTIDE SEQUENCE [LARGE SCALE GENOMIC DNA]</scope>
    <source>
        <strain evidence="2 3">KG-21</strain>
    </source>
</reference>
<dbReference type="InterPro" id="IPR011009">
    <property type="entry name" value="Kinase-like_dom_sf"/>
</dbReference>
<feature type="domain" description="Aminoglycoside phosphotransferase" evidence="1">
    <location>
        <begin position="43"/>
        <end position="285"/>
    </location>
</feature>
<dbReference type="Gene3D" id="3.30.200.20">
    <property type="entry name" value="Phosphorylase Kinase, domain 1"/>
    <property type="match status" value="1"/>
</dbReference>
<dbReference type="PATRIC" id="fig|1441923.3.peg.266"/>
<dbReference type="CDD" id="cd05154">
    <property type="entry name" value="ACAD10_11_N-like"/>
    <property type="match status" value="1"/>
</dbReference>
<dbReference type="AlphaFoldDB" id="A0A0M8PK56"/>
<dbReference type="EMBL" id="AZYO01000001">
    <property type="protein sequence ID" value="KOS58204.1"/>
    <property type="molecule type" value="Genomic_DNA"/>
</dbReference>
<organism evidence="2 3">
    <name type="scientific">Rhodococcus rhodochrous KG-21</name>
    <dbReference type="NCBI Taxonomy" id="1441923"/>
    <lineage>
        <taxon>Bacteria</taxon>
        <taxon>Bacillati</taxon>
        <taxon>Actinomycetota</taxon>
        <taxon>Actinomycetes</taxon>
        <taxon>Mycobacteriales</taxon>
        <taxon>Nocardiaceae</taxon>
        <taxon>Rhodococcus</taxon>
    </lineage>
</organism>
<protein>
    <recommendedName>
        <fullName evidence="1">Aminoglycoside phosphotransferase domain-containing protein</fullName>
    </recommendedName>
</protein>
<evidence type="ECO:0000259" key="1">
    <source>
        <dbReference type="Pfam" id="PF01636"/>
    </source>
</evidence>
<name>A0A0M8PK56_RHORH</name>
<sequence>MSGTLTDVSFIEAWFRARIDHLFREPFKPTDVRVLEVDQMSRGVSRQTWTVDVEIENHGTRRFVVRRDHEAGSIIASSLFDEYSVYRRLEGTGVPVARVLWFEDDLEWMPDGRPAYVRELVDGDWRLPALADHSPDGDAERIRLSQEHLDKLALVHSVDWRLQGFDRVLRVPESPAHCALDLIEQCVERIASYGGEPSPVMAEAVALLRARAPRTCDRIVLCKGTNGLGEEAWRNGRIVALSDWEMAVLGDPAYDFAQCQEMIPEIIRNGHRIWGLPEALRYYAERTGTEVTLDRVAYYRELYGLLQFTYTQHVAATIRGMERAPLRFVWTATEVAFRSELRMAKHFAGDLMKEGFV</sequence>
<accession>A0A0M8PK56</accession>
<dbReference type="RefSeq" id="WP_054370949.1">
    <property type="nucleotide sequence ID" value="NZ_AZYO01000001.1"/>
</dbReference>
<dbReference type="Proteomes" id="UP000037712">
    <property type="component" value="Unassembled WGS sequence"/>
</dbReference>
<dbReference type="Gene3D" id="3.90.1200.10">
    <property type="match status" value="1"/>
</dbReference>
<dbReference type="InterPro" id="IPR041726">
    <property type="entry name" value="ACAD10_11_N"/>
</dbReference>
<evidence type="ECO:0000313" key="2">
    <source>
        <dbReference type="EMBL" id="KOS58204.1"/>
    </source>
</evidence>
<reference evidence="3" key="2">
    <citation type="submission" date="2015-01" db="EMBL/GenBank/DDBJ databases">
        <title>Draft genome sequence of potential hydrocarbon metabolising strain of Rhodococcus rhodochrous.</title>
        <authorList>
            <person name="Aggarwal R.K."/>
            <person name="Dawar C."/>
        </authorList>
    </citation>
    <scope>NUCLEOTIDE SEQUENCE [LARGE SCALE GENOMIC DNA]</scope>
    <source>
        <strain evidence="3">KG-21</strain>
    </source>
</reference>
<gene>
    <name evidence="2" type="ORF">Z051_01195</name>
</gene>
<dbReference type="Pfam" id="PF01636">
    <property type="entry name" value="APH"/>
    <property type="match status" value="1"/>
</dbReference>